<dbReference type="Gene3D" id="2.60.40.4370">
    <property type="match status" value="1"/>
</dbReference>
<keyword evidence="4" id="KW-1185">Reference proteome</keyword>
<feature type="compositionally biased region" description="Acidic residues" evidence="1">
    <location>
        <begin position="420"/>
        <end position="433"/>
    </location>
</feature>
<proteinExistence type="predicted"/>
<feature type="compositionally biased region" description="Polar residues" evidence="1">
    <location>
        <begin position="1"/>
        <end position="11"/>
    </location>
</feature>
<evidence type="ECO:0000313" key="3">
    <source>
        <dbReference type="EMBL" id="KAL0634018.1"/>
    </source>
</evidence>
<reference evidence="3 4" key="1">
    <citation type="submission" date="2024-02" db="EMBL/GenBank/DDBJ databases">
        <title>Discinaceae phylogenomics.</title>
        <authorList>
            <person name="Dirks A.C."/>
            <person name="James T.Y."/>
        </authorList>
    </citation>
    <scope>NUCLEOTIDE SEQUENCE [LARGE SCALE GENOMIC DNA]</scope>
    <source>
        <strain evidence="3 4">ACD0624</strain>
    </source>
</reference>
<accession>A0ABR3GDG8</accession>
<evidence type="ECO:0000256" key="1">
    <source>
        <dbReference type="SAM" id="MobiDB-lite"/>
    </source>
</evidence>
<organism evidence="3 4">
    <name type="scientific">Discina gigas</name>
    <dbReference type="NCBI Taxonomy" id="1032678"/>
    <lineage>
        <taxon>Eukaryota</taxon>
        <taxon>Fungi</taxon>
        <taxon>Dikarya</taxon>
        <taxon>Ascomycota</taxon>
        <taxon>Pezizomycotina</taxon>
        <taxon>Pezizomycetes</taxon>
        <taxon>Pezizales</taxon>
        <taxon>Discinaceae</taxon>
        <taxon>Discina</taxon>
    </lineage>
</organism>
<dbReference type="EMBL" id="JBBBZM010000106">
    <property type="protein sequence ID" value="KAL0634018.1"/>
    <property type="molecule type" value="Genomic_DNA"/>
</dbReference>
<comment type="caution">
    <text evidence="3">The sequence shown here is derived from an EMBL/GenBank/DDBJ whole genome shotgun (WGS) entry which is preliminary data.</text>
</comment>
<dbReference type="Pfam" id="PF10419">
    <property type="entry name" value="TFIIIC_sub6"/>
    <property type="match status" value="1"/>
</dbReference>
<gene>
    <name evidence="3" type="ORF">Q9L58_007036</name>
</gene>
<feature type="compositionally biased region" description="Low complexity" evidence="1">
    <location>
        <begin position="159"/>
        <end position="175"/>
    </location>
</feature>
<feature type="compositionally biased region" description="Basic and acidic residues" evidence="1">
    <location>
        <begin position="474"/>
        <end position="486"/>
    </location>
</feature>
<feature type="compositionally biased region" description="Basic and acidic residues" evidence="1">
    <location>
        <begin position="375"/>
        <end position="386"/>
    </location>
</feature>
<feature type="compositionally biased region" description="Basic residues" evidence="1">
    <location>
        <begin position="190"/>
        <end position="207"/>
    </location>
</feature>
<feature type="domain" description="Transcription factor TFIIIC triple barrel" evidence="2">
    <location>
        <begin position="145"/>
        <end position="270"/>
    </location>
</feature>
<sequence length="496" mass="52535">MTRSYAVQNPTRRPRRPSGESSTSASAATLRAALPQMAWPNAPVVGVAPVAPNMNLDLDMSLDRSVSLDLEMSLDPSMSLGPGVNSDLPPPPPAVGVQTGVEGEANSDSEYETDPDAEPEVRRRPQNSAPLPSPPATANPQQQEFYLSVDLTIPTPIHAGPSSNPHANAAAAATAIPPPLPLSSTTRSGRSGRRHLPSRPTHSHPHHPSTSIHPPHPAPEDDVPNQVARWAGGDGGRLQLLDLHTENPLVSFNNRIWSGSWMGTVGTEMYILCPEGPAPEDSVEVRGVYISQKDTSAAAAATTGAPVGAAGTISDAPGAGTDPDVGRVIAVSATRIHCLPAVVTAKERRFGVEDETRTYGWRPGKSTFLERLETIQIAKGERKPRGEEEEEESSEEESVEAEGTAFQQRMDGAGSSDSEVGSEQDENEGESEGEDHGTGEAARDVERANAPRATALEKERLEKEGYFAVGWEAGKGKPKEVNKNHAGEGPSSLPAR</sequence>
<dbReference type="InterPro" id="IPR019481">
    <property type="entry name" value="TFIIIC_triple_barrel"/>
</dbReference>
<name>A0ABR3GDG8_9PEZI</name>
<feature type="region of interest" description="Disordered" evidence="1">
    <location>
        <begin position="73"/>
        <end position="139"/>
    </location>
</feature>
<protein>
    <recommendedName>
        <fullName evidence="2">Transcription factor TFIIIC triple barrel domain-containing protein</fullName>
    </recommendedName>
</protein>
<feature type="region of interest" description="Disordered" evidence="1">
    <location>
        <begin position="375"/>
        <end position="496"/>
    </location>
</feature>
<feature type="compositionally biased region" description="Basic and acidic residues" evidence="1">
    <location>
        <begin position="434"/>
        <end position="465"/>
    </location>
</feature>
<evidence type="ECO:0000313" key="4">
    <source>
        <dbReference type="Proteomes" id="UP001447188"/>
    </source>
</evidence>
<feature type="region of interest" description="Disordered" evidence="1">
    <location>
        <begin position="156"/>
        <end position="231"/>
    </location>
</feature>
<feature type="compositionally biased region" description="Acidic residues" evidence="1">
    <location>
        <begin position="105"/>
        <end position="118"/>
    </location>
</feature>
<feature type="compositionally biased region" description="Acidic residues" evidence="1">
    <location>
        <begin position="387"/>
        <end position="400"/>
    </location>
</feature>
<evidence type="ECO:0000259" key="2">
    <source>
        <dbReference type="Pfam" id="PF10419"/>
    </source>
</evidence>
<dbReference type="Proteomes" id="UP001447188">
    <property type="component" value="Unassembled WGS sequence"/>
</dbReference>
<feature type="region of interest" description="Disordered" evidence="1">
    <location>
        <begin position="1"/>
        <end position="28"/>
    </location>
</feature>